<protein>
    <submittedName>
        <fullName evidence="1">Uncharacterized protein</fullName>
    </submittedName>
</protein>
<reference evidence="1" key="1">
    <citation type="submission" date="2014-09" db="EMBL/GenBank/DDBJ databases">
        <authorList>
            <person name="Magalhaes I.L.F."/>
            <person name="Oliveira U."/>
            <person name="Santos F.R."/>
            <person name="Vidigal T.H.D.A."/>
            <person name="Brescovit A.D."/>
            <person name="Santos A.J."/>
        </authorList>
    </citation>
    <scope>NUCLEOTIDE SEQUENCE</scope>
    <source>
        <tissue evidence="1">Shoot tissue taken approximately 20 cm above the soil surface</tissue>
    </source>
</reference>
<evidence type="ECO:0000313" key="1">
    <source>
        <dbReference type="EMBL" id="JAD79180.1"/>
    </source>
</evidence>
<reference evidence="1" key="2">
    <citation type="journal article" date="2015" name="Data Brief">
        <title>Shoot transcriptome of the giant reed, Arundo donax.</title>
        <authorList>
            <person name="Barrero R.A."/>
            <person name="Guerrero F.D."/>
            <person name="Moolhuijzen P."/>
            <person name="Goolsby J.A."/>
            <person name="Tidwell J."/>
            <person name="Bellgard S.E."/>
            <person name="Bellgard M.I."/>
        </authorList>
    </citation>
    <scope>NUCLEOTIDE SEQUENCE</scope>
    <source>
        <tissue evidence="1">Shoot tissue taken approximately 20 cm above the soil surface</tissue>
    </source>
</reference>
<accession>A0A0A9D0M1</accession>
<dbReference type="EMBL" id="GBRH01218715">
    <property type="protein sequence ID" value="JAD79180.1"/>
    <property type="molecule type" value="Transcribed_RNA"/>
</dbReference>
<name>A0A0A9D0M1_ARUDO</name>
<dbReference type="AlphaFoldDB" id="A0A0A9D0M1"/>
<sequence>MVFSNSCIFGMVPKLLYHSSLEHRFHCQSILLLELVLAQLQWGLEYPNLAVHLMAYSSVKQPHHLILVDYHASCIASDQELELNFANSNHGHYQNSHVVLSYKVMLHQIQQR</sequence>
<organism evidence="1">
    <name type="scientific">Arundo donax</name>
    <name type="common">Giant reed</name>
    <name type="synonym">Donax arundinaceus</name>
    <dbReference type="NCBI Taxonomy" id="35708"/>
    <lineage>
        <taxon>Eukaryota</taxon>
        <taxon>Viridiplantae</taxon>
        <taxon>Streptophyta</taxon>
        <taxon>Embryophyta</taxon>
        <taxon>Tracheophyta</taxon>
        <taxon>Spermatophyta</taxon>
        <taxon>Magnoliopsida</taxon>
        <taxon>Liliopsida</taxon>
        <taxon>Poales</taxon>
        <taxon>Poaceae</taxon>
        <taxon>PACMAD clade</taxon>
        <taxon>Arundinoideae</taxon>
        <taxon>Arundineae</taxon>
        <taxon>Arundo</taxon>
    </lineage>
</organism>
<proteinExistence type="predicted"/>